<evidence type="ECO:0000256" key="1">
    <source>
        <dbReference type="ARBA" id="ARBA00006479"/>
    </source>
</evidence>
<dbReference type="InterPro" id="IPR000600">
    <property type="entry name" value="ROK"/>
</dbReference>
<dbReference type="Proteomes" id="UP000772151">
    <property type="component" value="Unassembled WGS sequence"/>
</dbReference>
<evidence type="ECO:0000313" key="3">
    <source>
        <dbReference type="Proteomes" id="UP000772151"/>
    </source>
</evidence>
<dbReference type="EMBL" id="SVCA01000004">
    <property type="protein sequence ID" value="MBE6085047.1"/>
    <property type="molecule type" value="Genomic_DNA"/>
</dbReference>
<reference evidence="2" key="1">
    <citation type="submission" date="2019-04" db="EMBL/GenBank/DDBJ databases">
        <title>Evolution of Biomass-Degrading Anaerobic Consortia Revealed by Metagenomics.</title>
        <authorList>
            <person name="Peng X."/>
        </authorList>
    </citation>
    <scope>NUCLEOTIDE SEQUENCE</scope>
    <source>
        <strain evidence="2">SIG242</strain>
    </source>
</reference>
<name>A0A927ZNZ3_SELRU</name>
<accession>A0A927ZNZ3</accession>
<gene>
    <name evidence="2" type="ORF">E7203_06210</name>
</gene>
<comment type="similarity">
    <text evidence="1">Belongs to the ROK (NagC/XylR) family.</text>
</comment>
<dbReference type="InterPro" id="IPR043129">
    <property type="entry name" value="ATPase_NBD"/>
</dbReference>
<dbReference type="Pfam" id="PF00480">
    <property type="entry name" value="ROK"/>
    <property type="match status" value="1"/>
</dbReference>
<sequence length="293" mass="30716">MEQGDINMQYACVDIGGTAIKYAMMTEDGNILTKGQVLTNVEKDGSQDIPRKIAAIVQTLQKECGKAEGVAVCSPGLIDAEKGEVIFAGPNFPGYTGMKLRAEIEALTHLPCTVENDVNAAGLGESWLGAGKGARSAFCIFVGTGIGGALVLDGHLVHGASAAAGEIGFLPFAGDSLEQLASMTALLQNTGAATGEEVFQRLAAGDAKALAALDDMTQKIAYGLAEICCIVNPEVLIMGGAVMAQREFFEPRLKRHLEKLLPEALLKNTRLAFAELGTSAGFTGALCHFLQRQ</sequence>
<dbReference type="AlphaFoldDB" id="A0A927ZNZ3"/>
<dbReference type="PANTHER" id="PTHR18964:SF165">
    <property type="entry name" value="BETA-GLUCOSIDE KINASE"/>
    <property type="match status" value="1"/>
</dbReference>
<dbReference type="PANTHER" id="PTHR18964">
    <property type="entry name" value="ROK (REPRESSOR, ORF, KINASE) FAMILY"/>
    <property type="match status" value="1"/>
</dbReference>
<dbReference type="SUPFAM" id="SSF53067">
    <property type="entry name" value="Actin-like ATPase domain"/>
    <property type="match status" value="1"/>
</dbReference>
<dbReference type="Gene3D" id="3.30.420.40">
    <property type="match status" value="2"/>
</dbReference>
<comment type="caution">
    <text evidence="2">The sequence shown here is derived from an EMBL/GenBank/DDBJ whole genome shotgun (WGS) entry which is preliminary data.</text>
</comment>
<evidence type="ECO:0000313" key="2">
    <source>
        <dbReference type="EMBL" id="MBE6085047.1"/>
    </source>
</evidence>
<proteinExistence type="inferred from homology"/>
<dbReference type="CDD" id="cd24068">
    <property type="entry name" value="ASKHA_NBD_ROK_FnNanK-like"/>
    <property type="match status" value="1"/>
</dbReference>
<protein>
    <submittedName>
        <fullName evidence="2">ROK family protein</fullName>
    </submittedName>
</protein>
<organism evidence="2 3">
    <name type="scientific">Selenomonas ruminantium</name>
    <dbReference type="NCBI Taxonomy" id="971"/>
    <lineage>
        <taxon>Bacteria</taxon>
        <taxon>Bacillati</taxon>
        <taxon>Bacillota</taxon>
        <taxon>Negativicutes</taxon>
        <taxon>Selenomonadales</taxon>
        <taxon>Selenomonadaceae</taxon>
        <taxon>Selenomonas</taxon>
    </lineage>
</organism>